<dbReference type="Pfam" id="PF00083">
    <property type="entry name" value="Sugar_tr"/>
    <property type="match status" value="1"/>
</dbReference>
<proteinExistence type="predicted"/>
<dbReference type="AlphaFoldDB" id="A0A7M7MI18"/>
<evidence type="ECO:0000256" key="2">
    <source>
        <dbReference type="ARBA" id="ARBA00022692"/>
    </source>
</evidence>
<feature type="transmembrane region" description="Helical" evidence="5">
    <location>
        <begin position="240"/>
        <end position="260"/>
    </location>
</feature>
<feature type="transmembrane region" description="Helical" evidence="5">
    <location>
        <begin position="478"/>
        <end position="502"/>
    </location>
</feature>
<dbReference type="PROSITE" id="PS50850">
    <property type="entry name" value="MFS"/>
    <property type="match status" value="1"/>
</dbReference>
<evidence type="ECO:0000259" key="6">
    <source>
        <dbReference type="PROSITE" id="PS50850"/>
    </source>
</evidence>
<dbReference type="GeneID" id="111252067"/>
<feature type="transmembrane region" description="Helical" evidence="5">
    <location>
        <begin position="186"/>
        <end position="207"/>
    </location>
</feature>
<evidence type="ECO:0000256" key="3">
    <source>
        <dbReference type="ARBA" id="ARBA00022989"/>
    </source>
</evidence>
<keyword evidence="2 5" id="KW-0812">Transmembrane</keyword>
<dbReference type="OMA" id="TENCKIW"/>
<dbReference type="EnsemblMetazoa" id="XM_022809434">
    <property type="protein sequence ID" value="XP_022665169"/>
    <property type="gene ID" value="LOC111252067"/>
</dbReference>
<keyword evidence="3 5" id="KW-1133">Transmembrane helix</keyword>
<dbReference type="OrthoDB" id="6489069at2759"/>
<comment type="subcellular location">
    <subcellularLocation>
        <location evidence="1">Membrane</location>
        <topology evidence="1">Multi-pass membrane protein</topology>
    </subcellularLocation>
</comment>
<feature type="transmembrane region" description="Helical" evidence="5">
    <location>
        <begin position="337"/>
        <end position="358"/>
    </location>
</feature>
<feature type="domain" description="Major facilitator superfamily (MFS) profile" evidence="6">
    <location>
        <begin position="83"/>
        <end position="507"/>
    </location>
</feature>
<name>A0A7M7MI18_VARDE</name>
<organism evidence="7 8">
    <name type="scientific">Varroa destructor</name>
    <name type="common">Honeybee mite</name>
    <dbReference type="NCBI Taxonomy" id="109461"/>
    <lineage>
        <taxon>Eukaryota</taxon>
        <taxon>Metazoa</taxon>
        <taxon>Ecdysozoa</taxon>
        <taxon>Arthropoda</taxon>
        <taxon>Chelicerata</taxon>
        <taxon>Arachnida</taxon>
        <taxon>Acari</taxon>
        <taxon>Parasitiformes</taxon>
        <taxon>Mesostigmata</taxon>
        <taxon>Gamasina</taxon>
        <taxon>Dermanyssoidea</taxon>
        <taxon>Varroidae</taxon>
        <taxon>Varroa</taxon>
    </lineage>
</organism>
<keyword evidence="4 5" id="KW-0472">Membrane</keyword>
<dbReference type="Gene3D" id="1.20.1250.20">
    <property type="entry name" value="MFS general substrate transporter like domains"/>
    <property type="match status" value="1"/>
</dbReference>
<feature type="transmembrane region" description="Helical" evidence="5">
    <location>
        <begin position="157"/>
        <end position="174"/>
    </location>
</feature>
<feature type="transmembrane region" description="Helical" evidence="5">
    <location>
        <begin position="393"/>
        <end position="412"/>
    </location>
</feature>
<evidence type="ECO:0000313" key="7">
    <source>
        <dbReference type="EnsemblMetazoa" id="XP_022665169"/>
    </source>
</evidence>
<evidence type="ECO:0000256" key="4">
    <source>
        <dbReference type="ARBA" id="ARBA00023136"/>
    </source>
</evidence>
<feature type="transmembrane region" description="Helical" evidence="5">
    <location>
        <begin position="214"/>
        <end position="234"/>
    </location>
</feature>
<dbReference type="RefSeq" id="XP_022665169.1">
    <property type="nucleotide sequence ID" value="XM_022809434.1"/>
</dbReference>
<dbReference type="PANTHER" id="PTHR24064">
    <property type="entry name" value="SOLUTE CARRIER FAMILY 22 MEMBER"/>
    <property type="match status" value="1"/>
</dbReference>
<evidence type="ECO:0000313" key="8">
    <source>
        <dbReference type="Proteomes" id="UP000594260"/>
    </source>
</evidence>
<feature type="transmembrane region" description="Helical" evidence="5">
    <location>
        <begin position="364"/>
        <end position="386"/>
    </location>
</feature>
<evidence type="ECO:0000256" key="1">
    <source>
        <dbReference type="ARBA" id="ARBA00004141"/>
    </source>
</evidence>
<keyword evidence="8" id="KW-1185">Reference proteome</keyword>
<protein>
    <recommendedName>
        <fullName evidence="6">Major facilitator superfamily (MFS) profile domain-containing protein</fullName>
    </recommendedName>
</protein>
<dbReference type="InterPro" id="IPR020846">
    <property type="entry name" value="MFS_dom"/>
</dbReference>
<dbReference type="InParanoid" id="A0A7M7MI18"/>
<dbReference type="SUPFAM" id="SSF103473">
    <property type="entry name" value="MFS general substrate transporter"/>
    <property type="match status" value="1"/>
</dbReference>
<dbReference type="KEGG" id="vde:111252067"/>
<dbReference type="GO" id="GO:0022857">
    <property type="term" value="F:transmembrane transporter activity"/>
    <property type="evidence" value="ECO:0007669"/>
    <property type="project" value="InterPro"/>
</dbReference>
<dbReference type="GO" id="GO:0016020">
    <property type="term" value="C:membrane"/>
    <property type="evidence" value="ECO:0007669"/>
    <property type="project" value="UniProtKB-SubCell"/>
</dbReference>
<evidence type="ECO:0000256" key="5">
    <source>
        <dbReference type="SAM" id="Phobius"/>
    </source>
</evidence>
<reference evidence="7" key="1">
    <citation type="submission" date="2021-01" db="UniProtKB">
        <authorList>
            <consortium name="EnsemblMetazoa"/>
        </authorList>
    </citation>
    <scope>IDENTIFICATION</scope>
</reference>
<feature type="transmembrane region" description="Helical" evidence="5">
    <location>
        <begin position="125"/>
        <end position="145"/>
    </location>
</feature>
<dbReference type="InterPro" id="IPR005828">
    <property type="entry name" value="MFS_sugar_transport-like"/>
</dbReference>
<dbReference type="InterPro" id="IPR036259">
    <property type="entry name" value="MFS_trans_sf"/>
</dbReference>
<accession>A0A7M7MI18</accession>
<sequence>MVDVNALVDKIGPWQIPVFLLIILRSWPLEFHILFLSFAAPSKQDHWCARPAQFVEKFSVDEWKRQAIPVVQNKFSRCLVRKWVEENGKVRFLNETENCKIWEYDTTYYDWTVVREFGLVCDKSWYVSASQASFMAGIMVGNVVFAKIADRYGRRKSLLWSTLLMIVVGFITVFCRDYWSFNVARFGISIACGAYQCTILSLLMECLSAKKRSWAMLSSFGWTTGSMILPWTAYLLPNWIYQQILYAASAIPCLIIWKFLPESPRWLLASGHVDKAETAIGKLVRKNNLKNVDVGKMFEEYRENNNILQGTKPRDSVVGQPAYADLFRGPRMRVRSVCILIMYFANRLLMFHLTFFSSRMGGNPFWGFTLVALLTIPSDIISVICIRHVKRRPTMFISFLGTGAFILLLVPFGEDQFMARVILCTLAKSLNGIGACSLGVFASESFPTVIRAMGIGSAYTSSRFGAMFSPFFKELADFAGPAAAAAVSAGIAALGALSTLFLPETLNKELPDSLADVDPEVYASVETRAKDTHEADDIKNGVKVQCSIRRT</sequence>
<dbReference type="Proteomes" id="UP000594260">
    <property type="component" value="Unplaced"/>
</dbReference>